<evidence type="ECO:0000256" key="1">
    <source>
        <dbReference type="SAM" id="MobiDB-lite"/>
    </source>
</evidence>
<name>A0A7S0XDP4_9CHLO</name>
<gene>
    <name evidence="2" type="ORF">MANT1106_LOCUS17362</name>
</gene>
<organism evidence="2">
    <name type="scientific">Mantoniella antarctica</name>
    <dbReference type="NCBI Taxonomy" id="81844"/>
    <lineage>
        <taxon>Eukaryota</taxon>
        <taxon>Viridiplantae</taxon>
        <taxon>Chlorophyta</taxon>
        <taxon>Mamiellophyceae</taxon>
        <taxon>Mamiellales</taxon>
        <taxon>Mamiellaceae</taxon>
        <taxon>Mantoniella</taxon>
    </lineage>
</organism>
<accession>A0A7S0XDP4</accession>
<dbReference type="AlphaFoldDB" id="A0A7S0XDP4"/>
<dbReference type="PROSITE" id="PS51257">
    <property type="entry name" value="PROKAR_LIPOPROTEIN"/>
    <property type="match status" value="1"/>
</dbReference>
<proteinExistence type="predicted"/>
<reference evidence="2" key="1">
    <citation type="submission" date="2021-01" db="EMBL/GenBank/DDBJ databases">
        <authorList>
            <person name="Corre E."/>
            <person name="Pelletier E."/>
            <person name="Niang G."/>
            <person name="Scheremetjew M."/>
            <person name="Finn R."/>
            <person name="Kale V."/>
            <person name="Holt S."/>
            <person name="Cochrane G."/>
            <person name="Meng A."/>
            <person name="Brown T."/>
            <person name="Cohen L."/>
        </authorList>
    </citation>
    <scope>NUCLEOTIDE SEQUENCE</scope>
    <source>
        <strain evidence="2">SL-175</strain>
    </source>
</reference>
<sequence length="453" mass="50136">MARPSSRRSSGHLSFAGNDASSNFLVVLSCLLGLARTTLSDNVAHPVRVIALWGTKVKVAAYRPPPEKKRVLVIVYGSVRGGDITRDSLLQNVVEHYGGDLAVLGPPPQSTPRSDSKSENKMTKKLWQHAKYQWSMPEQSDWGNVISRAGGCTTELWRQKLCRQQGPIKRQFLGGVTRCHQGSAGILLAYRYIAWYLLQELRLLQHYEWIVFTRSDYLFACPPKEDLGTLPRDKIYVPRSSGYGGVTDRYTLMPSSLALLALNVTADIVQNHQRYDLKHGGRYGMNLEWVLMTYFQRAGLDVGRLCHTAFTALSSSDDTRWSHRKTPGQGSMLKRLGFSVKYPQELNEVQECCSMKLAGGKGLNRLKGSLLAQSGAMTANSTFGVEPTVPIDLSYVVCVASRPIATPNTGPARLQAGDMVVWDLADDKATGPTKRPNPGPARQHPGSTRYPFQ</sequence>
<feature type="region of interest" description="Disordered" evidence="1">
    <location>
        <begin position="426"/>
        <end position="453"/>
    </location>
</feature>
<protein>
    <submittedName>
        <fullName evidence="2">Uncharacterized protein</fullName>
    </submittedName>
</protein>
<evidence type="ECO:0000313" key="2">
    <source>
        <dbReference type="EMBL" id="CAD8716603.1"/>
    </source>
</evidence>
<dbReference type="EMBL" id="HBFC01029100">
    <property type="protein sequence ID" value="CAD8716603.1"/>
    <property type="molecule type" value="Transcribed_RNA"/>
</dbReference>